<feature type="domain" description="Transposase IS66 central" evidence="2">
    <location>
        <begin position="173"/>
        <end position="420"/>
    </location>
</feature>
<dbReference type="Pfam" id="PF03050">
    <property type="entry name" value="DDE_Tnp_IS66"/>
    <property type="match status" value="1"/>
</dbReference>
<organism evidence="3 4">
    <name type="scientific">Okeania hirsuta</name>
    <dbReference type="NCBI Taxonomy" id="1458930"/>
    <lineage>
        <taxon>Bacteria</taxon>
        <taxon>Bacillati</taxon>
        <taxon>Cyanobacteriota</taxon>
        <taxon>Cyanophyceae</taxon>
        <taxon>Oscillatoriophycideae</taxon>
        <taxon>Oscillatoriales</taxon>
        <taxon>Microcoleaceae</taxon>
        <taxon>Okeania</taxon>
    </lineage>
</organism>
<accession>A0A3N6P863</accession>
<dbReference type="PANTHER" id="PTHR33678">
    <property type="entry name" value="BLL1576 PROTEIN"/>
    <property type="match status" value="1"/>
</dbReference>
<proteinExistence type="predicted"/>
<dbReference type="NCBIfam" id="NF033517">
    <property type="entry name" value="transpos_IS66"/>
    <property type="match status" value="1"/>
</dbReference>
<name>A0A3N6P863_9CYAN</name>
<dbReference type="AlphaFoldDB" id="A0A3N6P863"/>
<dbReference type="PANTHER" id="PTHR33678:SF2">
    <property type="match status" value="1"/>
</dbReference>
<feature type="region of interest" description="Disordered" evidence="1">
    <location>
        <begin position="28"/>
        <end position="83"/>
    </location>
</feature>
<evidence type="ECO:0000256" key="1">
    <source>
        <dbReference type="SAM" id="MobiDB-lite"/>
    </source>
</evidence>
<dbReference type="InterPro" id="IPR004291">
    <property type="entry name" value="Transposase_IS66_central"/>
</dbReference>
<feature type="compositionally biased region" description="Basic and acidic residues" evidence="1">
    <location>
        <begin position="28"/>
        <end position="37"/>
    </location>
</feature>
<evidence type="ECO:0000259" key="2">
    <source>
        <dbReference type="Pfam" id="PF03050"/>
    </source>
</evidence>
<dbReference type="Proteomes" id="UP000269154">
    <property type="component" value="Unassembled WGS sequence"/>
</dbReference>
<keyword evidence="4" id="KW-1185">Reference proteome</keyword>
<protein>
    <submittedName>
        <fullName evidence="3">IS66 family transposase</fullName>
    </submittedName>
</protein>
<dbReference type="RefSeq" id="WP_124143350.1">
    <property type="nucleotide sequence ID" value="NZ_CAWOKI010000334.1"/>
</dbReference>
<dbReference type="EMBL" id="RCBY01000134">
    <property type="protein sequence ID" value="RQH34478.1"/>
    <property type="molecule type" value="Genomic_DNA"/>
</dbReference>
<gene>
    <name evidence="3" type="ORF">D5R40_20710</name>
</gene>
<evidence type="ECO:0000313" key="3">
    <source>
        <dbReference type="EMBL" id="RQH34478.1"/>
    </source>
</evidence>
<dbReference type="InterPro" id="IPR052344">
    <property type="entry name" value="Transposase-related"/>
</dbReference>
<dbReference type="OrthoDB" id="491088at2"/>
<comment type="caution">
    <text evidence="3">The sequence shown here is derived from an EMBL/GenBank/DDBJ whole genome shotgun (WGS) entry which is preliminary data.</text>
</comment>
<sequence>MSKKELVRTLLAQQKVIEKLEREIEKLKISRDLDSKSSSKPPSTDILKKSETAKHSEDNPKSEPKKRLPGGQPGHQGKTRQGFSRIDRIEILKPFVCINCGQTEFLSEPIEVETQQVAQLVAQPIEIVEYHRHSCQCRGCSQVTSASWSSEMIPGQDLGVKLQAFLGWLGQIGHLPYEKQQEMLWELGKIDIGLGTLVNTNQRLESAIKPHVEQLSNWVKKEQPSIHVDETPWPVKGIKEWLWVLTNEDFCLFRAADTRSRAELESQLGSEYGGVISSDDLSVYNGYPVKAQQKCLAHLRRHFQRLIQLPGENNQAIGKAFKDLIDEGFRHYSQWQQNQERDGYRHWAVRFKHKVESTLKQWSNKAGYEAGKLLRSLKLKADQWWYFLHHPEIPPDNNLAERSLRLAITKRKVSGGSRSMERFQHTANLLTVVQTCRRQGRSVIDFFEQSLKAFRLSPTLNAERGISHIALDNDNLSTLSLIPTSDT</sequence>
<feature type="compositionally biased region" description="Basic and acidic residues" evidence="1">
    <location>
        <begin position="46"/>
        <end position="66"/>
    </location>
</feature>
<evidence type="ECO:0000313" key="4">
    <source>
        <dbReference type="Proteomes" id="UP000269154"/>
    </source>
</evidence>
<reference evidence="3 4" key="1">
    <citation type="journal article" date="2018" name="ACS Chem. Biol.">
        <title>Ketoreductase domain dysfunction expands chemodiversity: malyngamide biosynthesis in the cyanobacterium Okeania hirsuta.</title>
        <authorList>
            <person name="Moss N.A."/>
            <person name="Leao T."/>
            <person name="Rankin M."/>
            <person name="McCullough T.M."/>
            <person name="Qu P."/>
            <person name="Korobeynikov A."/>
            <person name="Smith J.L."/>
            <person name="Gerwick L."/>
            <person name="Gerwick W.H."/>
        </authorList>
    </citation>
    <scope>NUCLEOTIDE SEQUENCE [LARGE SCALE GENOMIC DNA]</scope>
    <source>
        <strain evidence="3 4">PAB10Feb10-1</strain>
    </source>
</reference>